<evidence type="ECO:0000256" key="1">
    <source>
        <dbReference type="SAM" id="MobiDB-lite"/>
    </source>
</evidence>
<dbReference type="Pfam" id="PF00702">
    <property type="entry name" value="Hydrolase"/>
    <property type="match status" value="1"/>
</dbReference>
<feature type="compositionally biased region" description="Low complexity" evidence="1">
    <location>
        <begin position="297"/>
        <end position="306"/>
    </location>
</feature>
<keyword evidence="3" id="KW-1185">Reference proteome</keyword>
<dbReference type="InterPro" id="IPR023198">
    <property type="entry name" value="PGP-like_dom2"/>
</dbReference>
<dbReference type="PANTHER" id="PTHR43434:SF1">
    <property type="entry name" value="PHOSPHOGLYCOLATE PHOSPHATASE"/>
    <property type="match status" value="1"/>
</dbReference>
<protein>
    <submittedName>
        <fullName evidence="2">HAD family hydrolase</fullName>
    </submittedName>
</protein>
<feature type="compositionally biased region" description="Pro residues" evidence="1">
    <location>
        <begin position="284"/>
        <end position="296"/>
    </location>
</feature>
<dbReference type="SFLD" id="SFLDG01129">
    <property type="entry name" value="C1.5:_HAD__Beta-PGM__Phosphata"/>
    <property type="match status" value="1"/>
</dbReference>
<dbReference type="SFLD" id="SFLDS00003">
    <property type="entry name" value="Haloacid_Dehalogenase"/>
    <property type="match status" value="1"/>
</dbReference>
<name>A0ABX6AAE4_STRVD</name>
<dbReference type="EMBL" id="CP023700">
    <property type="protein sequence ID" value="QEU83904.1"/>
    <property type="molecule type" value="Genomic_DNA"/>
</dbReference>
<dbReference type="InterPro" id="IPR036412">
    <property type="entry name" value="HAD-like_sf"/>
</dbReference>
<proteinExistence type="predicted"/>
<keyword evidence="2" id="KW-0378">Hydrolase</keyword>
<accession>A0ABX6AAE4</accession>
<dbReference type="Gene3D" id="1.10.150.240">
    <property type="entry name" value="Putative phosphatase, domain 2"/>
    <property type="match status" value="1"/>
</dbReference>
<sequence length="306" mass="31116">MRRIKSVDGRGGMDHATWPGSDRGAAVIFDIDGTLLRPGTYLQRVHMGSMAIAIEQISGIRAEFRYDGGDLFVNGNNLAGCTDAGTIDLVLHTAGVPASESPGLRAAVVENMCDLVAAATEGLDSGHELLPGTAELLTELRRRGVIVGLSTGNARAVASCKMRAAGLPGLEALGGFGDSHGARSDIARDAVAAVRAAAGTRGQVLGGTGVVLIGDTTSDVGAARAAGVRCVGVATGAARAHELERAGADLVVPTLEELRVRDLAELVHADEGAYPDGAGDPGNGPAPAPYVRPPARPRAAPSNLRG</sequence>
<dbReference type="PANTHER" id="PTHR43434">
    <property type="entry name" value="PHOSPHOGLYCOLATE PHOSPHATASE"/>
    <property type="match status" value="1"/>
</dbReference>
<dbReference type="Proteomes" id="UP000327143">
    <property type="component" value="Chromosome"/>
</dbReference>
<dbReference type="InterPro" id="IPR023214">
    <property type="entry name" value="HAD_sf"/>
</dbReference>
<reference evidence="2 3" key="1">
    <citation type="submission" date="2017-09" db="EMBL/GenBank/DDBJ databases">
        <authorList>
            <person name="Lee N."/>
            <person name="Cho B.-K."/>
        </authorList>
    </citation>
    <scope>NUCLEOTIDE SEQUENCE [LARGE SCALE GENOMIC DNA]</scope>
    <source>
        <strain evidence="2 3">ATCC 39115</strain>
    </source>
</reference>
<gene>
    <name evidence="2" type="ORF">CP969_03780</name>
</gene>
<dbReference type="SUPFAM" id="SSF56784">
    <property type="entry name" value="HAD-like"/>
    <property type="match status" value="1"/>
</dbReference>
<dbReference type="GO" id="GO:0016787">
    <property type="term" value="F:hydrolase activity"/>
    <property type="evidence" value="ECO:0007669"/>
    <property type="project" value="UniProtKB-KW"/>
</dbReference>
<dbReference type="InterPro" id="IPR050155">
    <property type="entry name" value="HAD-like_hydrolase_sf"/>
</dbReference>
<organism evidence="2 3">
    <name type="scientific">Streptomyces viridosporus T7A</name>
    <dbReference type="NCBI Taxonomy" id="665577"/>
    <lineage>
        <taxon>Bacteria</taxon>
        <taxon>Bacillati</taxon>
        <taxon>Actinomycetota</taxon>
        <taxon>Actinomycetes</taxon>
        <taxon>Kitasatosporales</taxon>
        <taxon>Streptomycetaceae</taxon>
        <taxon>Streptomyces</taxon>
    </lineage>
</organism>
<evidence type="ECO:0000313" key="2">
    <source>
        <dbReference type="EMBL" id="QEU83904.1"/>
    </source>
</evidence>
<dbReference type="Gene3D" id="3.40.50.1000">
    <property type="entry name" value="HAD superfamily/HAD-like"/>
    <property type="match status" value="1"/>
</dbReference>
<evidence type="ECO:0000313" key="3">
    <source>
        <dbReference type="Proteomes" id="UP000327143"/>
    </source>
</evidence>
<feature type="region of interest" description="Disordered" evidence="1">
    <location>
        <begin position="271"/>
        <end position="306"/>
    </location>
</feature>